<evidence type="ECO:0000313" key="1">
    <source>
        <dbReference type="EMBL" id="MPN18170.1"/>
    </source>
</evidence>
<proteinExistence type="predicted"/>
<dbReference type="AlphaFoldDB" id="A0A645FWY4"/>
<reference evidence="1" key="1">
    <citation type="submission" date="2019-08" db="EMBL/GenBank/DDBJ databases">
        <authorList>
            <person name="Kucharzyk K."/>
            <person name="Murdoch R.W."/>
            <person name="Higgins S."/>
            <person name="Loffler F."/>
        </authorList>
    </citation>
    <scope>NUCLEOTIDE SEQUENCE</scope>
</reference>
<name>A0A645FWY4_9ZZZZ</name>
<accession>A0A645FWY4</accession>
<gene>
    <name evidence="1" type="ORF">SDC9_165528</name>
</gene>
<sequence>MKFFLVISKLAHVAKDGNFSSDGHIQHVDRCLHGYRIGIVAVIQDDQAIRLDDIVASRDGGKSFDSGLNLFGSEMKSITDCRACQRIRDHVGAWQWNDAFKGGFIRQMDRAGGSSKSQGLDIVSIELAILSKSEKDRSGAFDRANLREQVIVPV</sequence>
<dbReference type="EMBL" id="VSSQ01065452">
    <property type="protein sequence ID" value="MPN18170.1"/>
    <property type="molecule type" value="Genomic_DNA"/>
</dbReference>
<organism evidence="1">
    <name type="scientific">bioreactor metagenome</name>
    <dbReference type="NCBI Taxonomy" id="1076179"/>
    <lineage>
        <taxon>unclassified sequences</taxon>
        <taxon>metagenomes</taxon>
        <taxon>ecological metagenomes</taxon>
    </lineage>
</organism>
<protein>
    <submittedName>
        <fullName evidence="1">Uncharacterized protein</fullName>
    </submittedName>
</protein>
<comment type="caution">
    <text evidence="1">The sequence shown here is derived from an EMBL/GenBank/DDBJ whole genome shotgun (WGS) entry which is preliminary data.</text>
</comment>